<comment type="catalytic activity">
    <reaction evidence="18">
        <text>a 1-acyl-sn-glycerol + ATP = a 1-acyl-sn-glycero-3-phosphate + ADP + H(+)</text>
        <dbReference type="Rhea" id="RHEA:33747"/>
        <dbReference type="ChEBI" id="CHEBI:15378"/>
        <dbReference type="ChEBI" id="CHEBI:30616"/>
        <dbReference type="ChEBI" id="CHEBI:57970"/>
        <dbReference type="ChEBI" id="CHEBI:64683"/>
        <dbReference type="ChEBI" id="CHEBI:456216"/>
    </reaction>
    <physiologicalReaction direction="left-to-right" evidence="18">
        <dbReference type="Rhea" id="RHEA:33748"/>
    </physiologicalReaction>
</comment>
<keyword evidence="7" id="KW-0547">Nucleotide-binding</keyword>
<evidence type="ECO:0000256" key="11">
    <source>
        <dbReference type="ARBA" id="ARBA00023098"/>
    </source>
</evidence>
<evidence type="ECO:0000256" key="23">
    <source>
        <dbReference type="ARBA" id="ARBA00026098"/>
    </source>
</evidence>
<dbReference type="GO" id="GO:0046486">
    <property type="term" value="P:glycerolipid metabolic process"/>
    <property type="evidence" value="ECO:0007669"/>
    <property type="project" value="UniProtKB-UniPathway"/>
</dbReference>
<dbReference type="GO" id="GO:0005524">
    <property type="term" value="F:ATP binding"/>
    <property type="evidence" value="ECO:0007669"/>
    <property type="project" value="UniProtKB-KW"/>
</dbReference>
<evidence type="ECO:0000256" key="19">
    <source>
        <dbReference type="ARBA" id="ARBA00024556"/>
    </source>
</evidence>
<dbReference type="InterPro" id="IPR001206">
    <property type="entry name" value="Diacylglycerol_kinase_cat_dom"/>
</dbReference>
<keyword evidence="8" id="KW-0418">Kinase</keyword>
<comment type="cofactor">
    <cofactor evidence="1">
        <name>Mg(2+)</name>
        <dbReference type="ChEBI" id="CHEBI:18420"/>
    </cofactor>
</comment>
<evidence type="ECO:0000256" key="27">
    <source>
        <dbReference type="ARBA" id="ARBA00048034"/>
    </source>
</evidence>
<evidence type="ECO:0000256" key="14">
    <source>
        <dbReference type="ARBA" id="ARBA00023371"/>
    </source>
</evidence>
<dbReference type="EC" id="2.7.1.107" evidence="5"/>
<evidence type="ECO:0000256" key="2">
    <source>
        <dbReference type="ARBA" id="ARBA00004569"/>
    </source>
</evidence>
<dbReference type="PROSITE" id="PS50146">
    <property type="entry name" value="DAGK"/>
    <property type="match status" value="1"/>
</dbReference>
<evidence type="ECO:0000256" key="4">
    <source>
        <dbReference type="ARBA" id="ARBA00005175"/>
    </source>
</evidence>
<evidence type="ECO:0000256" key="3">
    <source>
        <dbReference type="ARBA" id="ARBA00004637"/>
    </source>
</evidence>
<dbReference type="InterPro" id="IPR016064">
    <property type="entry name" value="NAD/diacylglycerol_kinase_sf"/>
</dbReference>
<dbReference type="GO" id="GO:0046513">
    <property type="term" value="P:ceramide biosynthetic process"/>
    <property type="evidence" value="ECO:0007669"/>
    <property type="project" value="TreeGrafter"/>
</dbReference>
<comment type="catalytic activity">
    <reaction evidence="19">
        <text>2-(5Z,8Z,11Z,14Z-eicosatetraenoyl)-glycerol + ATP = 2-(5Z,8Z,11Z,14Z-eicosatetraenoyl)-sn-glycero-3-phosphate + ADP + H(+)</text>
        <dbReference type="Rhea" id="RHEA:43316"/>
        <dbReference type="ChEBI" id="CHEBI:15378"/>
        <dbReference type="ChEBI" id="CHEBI:30616"/>
        <dbReference type="ChEBI" id="CHEBI:52392"/>
        <dbReference type="ChEBI" id="CHEBI:78209"/>
        <dbReference type="ChEBI" id="CHEBI:456216"/>
    </reaction>
    <physiologicalReaction direction="left-to-right" evidence="19">
        <dbReference type="Rhea" id="RHEA:43317"/>
    </physiologicalReaction>
</comment>
<dbReference type="UniPathway" id="UPA00230"/>
<keyword evidence="6" id="KW-0808">Transferase</keyword>
<dbReference type="GO" id="GO:0005758">
    <property type="term" value="C:mitochondrial intermembrane space"/>
    <property type="evidence" value="ECO:0007669"/>
    <property type="project" value="UniProtKB-SubCell"/>
</dbReference>
<evidence type="ECO:0000256" key="15">
    <source>
        <dbReference type="ARBA" id="ARBA00023411"/>
    </source>
</evidence>
<evidence type="ECO:0000256" key="18">
    <source>
        <dbReference type="ARBA" id="ARBA00024512"/>
    </source>
</evidence>
<comment type="catalytic activity">
    <reaction evidence="17">
        <text>1-(9Z-octadecenoyl)-sn-glycerol + ATP = 1-(9Z-octadecenoyl)-sn-glycero-3-phosphate + ADP + H(+)</text>
        <dbReference type="Rhea" id="RHEA:41079"/>
        <dbReference type="ChEBI" id="CHEBI:15378"/>
        <dbReference type="ChEBI" id="CHEBI:30616"/>
        <dbReference type="ChEBI" id="CHEBI:74544"/>
        <dbReference type="ChEBI" id="CHEBI:75757"/>
        <dbReference type="ChEBI" id="CHEBI:456216"/>
    </reaction>
    <physiologicalReaction direction="left-to-right" evidence="17">
        <dbReference type="Rhea" id="RHEA:41080"/>
    </physiologicalReaction>
</comment>
<evidence type="ECO:0000256" key="7">
    <source>
        <dbReference type="ARBA" id="ARBA00022741"/>
    </source>
</evidence>
<keyword evidence="13" id="KW-0472">Membrane</keyword>
<dbReference type="EC" id="2.7.1.138" evidence="22"/>
<comment type="catalytic activity">
    <reaction evidence="20">
        <text>1-hexadecanoyl-sn-glycerol + ATP = 1-hexadecanoyl-sn-glycero-3-phosphate + ADP + H(+)</text>
        <dbReference type="Rhea" id="RHEA:43308"/>
        <dbReference type="ChEBI" id="CHEBI:15378"/>
        <dbReference type="ChEBI" id="CHEBI:30616"/>
        <dbReference type="ChEBI" id="CHEBI:57518"/>
        <dbReference type="ChEBI" id="CHEBI:75542"/>
        <dbReference type="ChEBI" id="CHEBI:456216"/>
    </reaction>
    <physiologicalReaction direction="left-to-right" evidence="20">
        <dbReference type="Rhea" id="RHEA:43309"/>
    </physiologicalReaction>
</comment>
<keyword evidence="12" id="KW-0496">Mitochondrion</keyword>
<keyword evidence="11" id="KW-0443">Lipid metabolism</keyword>
<evidence type="ECO:0000256" key="17">
    <source>
        <dbReference type="ARBA" id="ARBA00024505"/>
    </source>
</evidence>
<dbReference type="VEuPathDB" id="VectorBase:CSON014436"/>
<evidence type="ECO:0000256" key="21">
    <source>
        <dbReference type="ARBA" id="ARBA00025749"/>
    </source>
</evidence>
<dbReference type="GO" id="GO:0047620">
    <property type="term" value="F:acylglycerol kinase activity"/>
    <property type="evidence" value="ECO:0007669"/>
    <property type="project" value="UniProtKB-EC"/>
</dbReference>
<dbReference type="SUPFAM" id="SSF111331">
    <property type="entry name" value="NAD kinase/diacylglycerol kinase-like"/>
    <property type="match status" value="1"/>
</dbReference>
<evidence type="ECO:0000256" key="1">
    <source>
        <dbReference type="ARBA" id="ARBA00001946"/>
    </source>
</evidence>
<evidence type="ECO:0000313" key="32">
    <source>
        <dbReference type="EMBL" id="SSX17503.1"/>
    </source>
</evidence>
<dbReference type="OMA" id="HWKKTTF"/>
<dbReference type="GO" id="GO:0004143">
    <property type="term" value="F:ATP-dependent diacylglycerol kinase activity"/>
    <property type="evidence" value="ECO:0007669"/>
    <property type="project" value="UniProtKB-EC"/>
</dbReference>
<comment type="catalytic activity">
    <reaction evidence="14">
        <text>1,2-di-(9Z-octadecenoyl)-sn-glycerol + ATP = 1,2-di-(9Z-octadecenoyl)-sn-glycero-3-phosphate + ADP + H(+)</text>
        <dbReference type="Rhea" id="RHEA:40327"/>
        <dbReference type="ChEBI" id="CHEBI:15378"/>
        <dbReference type="ChEBI" id="CHEBI:30616"/>
        <dbReference type="ChEBI" id="CHEBI:52333"/>
        <dbReference type="ChEBI" id="CHEBI:74546"/>
        <dbReference type="ChEBI" id="CHEBI:456216"/>
    </reaction>
    <physiologicalReaction direction="left-to-right" evidence="14">
        <dbReference type="Rhea" id="RHEA:40328"/>
    </physiologicalReaction>
</comment>
<evidence type="ECO:0000256" key="6">
    <source>
        <dbReference type="ARBA" id="ARBA00022679"/>
    </source>
</evidence>
<evidence type="ECO:0000256" key="10">
    <source>
        <dbReference type="ARBA" id="ARBA00022840"/>
    </source>
</evidence>
<dbReference type="EMBL" id="UFQT01000007">
    <property type="protein sequence ID" value="SSX17503.1"/>
    <property type="molecule type" value="Genomic_DNA"/>
</dbReference>
<dbReference type="GO" id="GO:0005743">
    <property type="term" value="C:mitochondrial inner membrane"/>
    <property type="evidence" value="ECO:0007669"/>
    <property type="project" value="UniProtKB-SubCell"/>
</dbReference>
<dbReference type="InterPro" id="IPR045579">
    <property type="entry name" value="AGK_C"/>
</dbReference>
<comment type="subcellular location">
    <subcellularLocation>
        <location evidence="3">Mitochondrion inner membrane</location>
        <topology evidence="3">Peripheral membrane protein</topology>
    </subcellularLocation>
    <subcellularLocation>
        <location evidence="2">Mitochondrion intermembrane space</location>
    </subcellularLocation>
</comment>
<evidence type="ECO:0000256" key="20">
    <source>
        <dbReference type="ARBA" id="ARBA00024636"/>
    </source>
</evidence>
<dbReference type="AlphaFoldDB" id="A0A336LLJ1"/>
<evidence type="ECO:0000256" key="22">
    <source>
        <dbReference type="ARBA" id="ARBA00026096"/>
    </source>
</evidence>
<evidence type="ECO:0000256" key="12">
    <source>
        <dbReference type="ARBA" id="ARBA00023128"/>
    </source>
</evidence>
<dbReference type="Pfam" id="PF19712">
    <property type="entry name" value="AGK_C"/>
    <property type="match status" value="1"/>
</dbReference>
<accession>A0A336LLJ1</accession>
<keyword evidence="10" id="KW-0067">ATP-binding</keyword>
<dbReference type="EC" id="2.7.1.94" evidence="23"/>
<dbReference type="PANTHER" id="PTHR12358">
    <property type="entry name" value="SPHINGOSINE KINASE"/>
    <property type="match status" value="1"/>
</dbReference>
<comment type="catalytic activity">
    <reaction evidence="29">
        <text>N-(hexanoyl)sphing-4-enine + ATP = N-hexanoylsphing-4-enine 1-phosphate + ADP + H(+)</text>
        <dbReference type="Rhea" id="RHEA:43312"/>
        <dbReference type="ChEBI" id="CHEBI:15378"/>
        <dbReference type="ChEBI" id="CHEBI:30616"/>
        <dbReference type="ChEBI" id="CHEBI:63867"/>
        <dbReference type="ChEBI" id="CHEBI:82959"/>
        <dbReference type="ChEBI" id="CHEBI:456216"/>
    </reaction>
    <physiologicalReaction direction="left-to-right" evidence="29">
        <dbReference type="Rhea" id="RHEA:43313"/>
    </physiologicalReaction>
</comment>
<evidence type="ECO:0000313" key="31">
    <source>
        <dbReference type="EMBL" id="SSW97117.1"/>
    </source>
</evidence>
<evidence type="ECO:0000256" key="13">
    <source>
        <dbReference type="ARBA" id="ARBA00023136"/>
    </source>
</evidence>
<dbReference type="InterPro" id="IPR050187">
    <property type="entry name" value="Lipid_Phosphate_FormReg"/>
</dbReference>
<name>A0A336LLJ1_CULSO</name>
<dbReference type="Gene3D" id="3.40.50.10330">
    <property type="entry name" value="Probable inorganic polyphosphate/atp-NAD kinase, domain 1"/>
    <property type="match status" value="1"/>
</dbReference>
<evidence type="ECO:0000256" key="26">
    <source>
        <dbReference type="ARBA" id="ARBA00044480"/>
    </source>
</evidence>
<evidence type="ECO:0000256" key="29">
    <source>
        <dbReference type="ARBA" id="ARBA00048876"/>
    </source>
</evidence>
<sequence>MAFVIRFAKSVRNNWKKSVFACGVLAYGISYAKDKYEINNLMRKYCSEATQYGEQLLPIPQEPKRLIVILNPAANKKKAKESFEEYCEPILHLGGFLVEIVQTDSEGHARRYVEDLPKLPNAILVAGGEGTLSEAVTGLCRRPQNERCPIGVLPVGRTNSVAKKIFSPVTSNVQDVEALANAAISVVRETVEPRDTMKFEIIDLDPAPKPVYAVGALKWGAFRDIMSKRDKYWYLGGLREYAAFLFNAFNDDVTWKCKATLIYTDPCKGCRNCRMNVAPKKPQNTRWWSKFVPRSKPVQVGPDFSKIENSNCNVEHEIQVAPTDFEVLTRNLEDEKSEIPKLKMLLGPESDQGFNYLLHAWSRVWNRLPMAPEKVIDSRSVIIRPEIESSEEKETYYSIDNEDYEVKPVKVSVVPDAIQMYVMNKT</sequence>
<evidence type="ECO:0000256" key="28">
    <source>
        <dbReference type="ARBA" id="ARBA00048663"/>
    </source>
</evidence>
<comment type="catalytic activity">
    <reaction evidence="16">
        <text>1-(5Z,8Z,11Z,14Z-eicosatetraenoyl)-sn-glycerol + ATP = 1-(5Z,8Z,11Z,14Z-eicosatetraenoyl)-sn-glycero-3-phosphate + ADP + H(+)</text>
        <dbReference type="Rhea" id="RHEA:43328"/>
        <dbReference type="ChEBI" id="CHEBI:15378"/>
        <dbReference type="ChEBI" id="CHEBI:30616"/>
        <dbReference type="ChEBI" id="CHEBI:34071"/>
        <dbReference type="ChEBI" id="CHEBI:74938"/>
        <dbReference type="ChEBI" id="CHEBI:456216"/>
    </reaction>
    <physiologicalReaction direction="left-to-right" evidence="16">
        <dbReference type="Rhea" id="RHEA:43329"/>
    </physiologicalReaction>
</comment>
<reference evidence="32" key="2">
    <citation type="submission" date="2018-07" db="EMBL/GenBank/DDBJ databases">
        <authorList>
            <person name="Quirk P.G."/>
            <person name="Krulwich T.A."/>
        </authorList>
    </citation>
    <scope>NUCLEOTIDE SEQUENCE</scope>
</reference>
<feature type="domain" description="DAGKc" evidence="30">
    <location>
        <begin position="61"/>
        <end position="203"/>
    </location>
</feature>
<evidence type="ECO:0000256" key="9">
    <source>
        <dbReference type="ARBA" id="ARBA00022792"/>
    </source>
</evidence>
<evidence type="ECO:0000256" key="8">
    <source>
        <dbReference type="ARBA" id="ARBA00022777"/>
    </source>
</evidence>
<comment type="catalytic activity">
    <reaction evidence="28">
        <text>a monoacylglycerol + ATP = a monoacyl-sn-glycero-3-phosphate + ADP + H(+)</text>
        <dbReference type="Rhea" id="RHEA:19293"/>
        <dbReference type="ChEBI" id="CHEBI:15378"/>
        <dbReference type="ChEBI" id="CHEBI:17408"/>
        <dbReference type="ChEBI" id="CHEBI:30616"/>
        <dbReference type="ChEBI" id="CHEBI:77589"/>
        <dbReference type="ChEBI" id="CHEBI:456216"/>
        <dbReference type="EC" id="2.7.1.94"/>
    </reaction>
    <physiologicalReaction direction="left-to-right" evidence="28">
        <dbReference type="Rhea" id="RHEA:19294"/>
    </physiologicalReaction>
</comment>
<organism evidence="32">
    <name type="scientific">Culicoides sonorensis</name>
    <name type="common">Biting midge</name>
    <dbReference type="NCBI Taxonomy" id="179676"/>
    <lineage>
        <taxon>Eukaryota</taxon>
        <taxon>Metazoa</taxon>
        <taxon>Ecdysozoa</taxon>
        <taxon>Arthropoda</taxon>
        <taxon>Hexapoda</taxon>
        <taxon>Insecta</taxon>
        <taxon>Pterygota</taxon>
        <taxon>Neoptera</taxon>
        <taxon>Endopterygota</taxon>
        <taxon>Diptera</taxon>
        <taxon>Nematocera</taxon>
        <taxon>Chironomoidea</taxon>
        <taxon>Ceratopogonidae</taxon>
        <taxon>Ceratopogoninae</taxon>
        <taxon>Culicoides</taxon>
        <taxon>Monoculicoides</taxon>
    </lineage>
</organism>
<gene>
    <name evidence="32" type="primary">CSON014436</name>
</gene>
<evidence type="ECO:0000256" key="25">
    <source>
        <dbReference type="ARBA" id="ARBA00030553"/>
    </source>
</evidence>
<dbReference type="Pfam" id="PF00781">
    <property type="entry name" value="DAGK_cat"/>
    <property type="match status" value="1"/>
</dbReference>
<evidence type="ECO:0000256" key="24">
    <source>
        <dbReference type="ARBA" id="ARBA00026142"/>
    </source>
</evidence>
<comment type="pathway">
    <text evidence="4">Lipid metabolism; glycerolipid metabolism.</text>
</comment>
<evidence type="ECO:0000256" key="5">
    <source>
        <dbReference type="ARBA" id="ARBA00012133"/>
    </source>
</evidence>
<dbReference type="EMBL" id="UFQS01000007">
    <property type="protein sequence ID" value="SSW97117.1"/>
    <property type="molecule type" value="Genomic_DNA"/>
</dbReference>
<reference evidence="31" key="1">
    <citation type="submission" date="2018-04" db="EMBL/GenBank/DDBJ databases">
        <authorList>
            <person name="Go L.Y."/>
            <person name="Mitchell J.A."/>
        </authorList>
    </citation>
    <scope>NUCLEOTIDE SEQUENCE</scope>
    <source>
        <tissue evidence="31">Whole organism</tissue>
    </source>
</reference>
<proteinExistence type="inferred from homology"/>
<protein>
    <recommendedName>
        <fullName evidence="24">Acylglycerol kinase, mitochondrial</fullName>
        <ecNumber evidence="5">2.7.1.107</ecNumber>
        <ecNumber evidence="22">2.7.1.138</ecNumber>
        <ecNumber evidence="23">2.7.1.94</ecNumber>
    </recommendedName>
    <alternativeName>
        <fullName evidence="25">Multiple substrate lipid kinase</fullName>
    </alternativeName>
</protein>
<dbReference type="GO" id="GO:0001729">
    <property type="term" value="F:ceramide kinase activity"/>
    <property type="evidence" value="ECO:0007669"/>
    <property type="project" value="UniProtKB-EC"/>
</dbReference>
<dbReference type="GO" id="GO:0046512">
    <property type="term" value="P:sphingosine biosynthetic process"/>
    <property type="evidence" value="ECO:0007669"/>
    <property type="project" value="TreeGrafter"/>
</dbReference>
<dbReference type="InterPro" id="IPR017438">
    <property type="entry name" value="ATP-NAD_kinase_N"/>
</dbReference>
<evidence type="ECO:0000256" key="16">
    <source>
        <dbReference type="ARBA" id="ARBA00024483"/>
    </source>
</evidence>
<comment type="catalytic activity">
    <reaction evidence="26">
        <text>a 2-acylglycerol + ATP = a 2-acyl-sn-glycerol 3-phosphate + ADP + H(+)</text>
        <dbReference type="Rhea" id="RHEA:39847"/>
        <dbReference type="ChEBI" id="CHEBI:15378"/>
        <dbReference type="ChEBI" id="CHEBI:17389"/>
        <dbReference type="ChEBI" id="CHEBI:30616"/>
        <dbReference type="ChEBI" id="CHEBI:64982"/>
        <dbReference type="ChEBI" id="CHEBI:456216"/>
    </reaction>
    <physiologicalReaction direction="left-to-right" evidence="26">
        <dbReference type="Rhea" id="RHEA:39848"/>
    </physiologicalReaction>
</comment>
<comment type="catalytic activity">
    <reaction evidence="15">
        <text>a 1,2-diacyl-sn-glycerol + ATP = a 1,2-diacyl-sn-glycero-3-phosphate + ADP + H(+)</text>
        <dbReference type="Rhea" id="RHEA:10272"/>
        <dbReference type="ChEBI" id="CHEBI:15378"/>
        <dbReference type="ChEBI" id="CHEBI:17815"/>
        <dbReference type="ChEBI" id="CHEBI:30616"/>
        <dbReference type="ChEBI" id="CHEBI:58608"/>
        <dbReference type="ChEBI" id="CHEBI:456216"/>
        <dbReference type="EC" id="2.7.1.107"/>
    </reaction>
    <physiologicalReaction direction="left-to-right" evidence="15">
        <dbReference type="Rhea" id="RHEA:10273"/>
    </physiologicalReaction>
</comment>
<dbReference type="PANTHER" id="PTHR12358:SF31">
    <property type="entry name" value="ACYLGLYCEROL KINASE, MITOCHONDRIAL"/>
    <property type="match status" value="1"/>
</dbReference>
<comment type="catalytic activity">
    <reaction evidence="27">
        <text>an N-acylsphing-4-enine + ATP = an N-acylsphing-4-enine 1-phosphate + ADP + H(+)</text>
        <dbReference type="Rhea" id="RHEA:17929"/>
        <dbReference type="ChEBI" id="CHEBI:15378"/>
        <dbReference type="ChEBI" id="CHEBI:30616"/>
        <dbReference type="ChEBI" id="CHEBI:52639"/>
        <dbReference type="ChEBI" id="CHEBI:57674"/>
        <dbReference type="ChEBI" id="CHEBI:456216"/>
        <dbReference type="EC" id="2.7.1.138"/>
    </reaction>
    <physiologicalReaction direction="left-to-right" evidence="27">
        <dbReference type="Rhea" id="RHEA:17930"/>
    </physiologicalReaction>
</comment>
<comment type="similarity">
    <text evidence="21">Belongs to the AGK family.</text>
</comment>
<evidence type="ECO:0000259" key="30">
    <source>
        <dbReference type="PROSITE" id="PS50146"/>
    </source>
</evidence>
<keyword evidence="9" id="KW-0999">Mitochondrion inner membrane</keyword>